<accession>A0AAN9NXP6</accession>
<gene>
    <name evidence="1" type="ORF">VNO78_33705</name>
</gene>
<proteinExistence type="predicted"/>
<reference evidence="1 2" key="1">
    <citation type="submission" date="2024-01" db="EMBL/GenBank/DDBJ databases">
        <title>The genomes of 5 underutilized Papilionoideae crops provide insights into root nodulation and disease resistanc.</title>
        <authorList>
            <person name="Jiang F."/>
        </authorList>
    </citation>
    <scope>NUCLEOTIDE SEQUENCE [LARGE SCALE GENOMIC DNA]</scope>
    <source>
        <strain evidence="1">DUOXIRENSHENG_FW03</strain>
        <tissue evidence="1">Leaves</tissue>
    </source>
</reference>
<protein>
    <submittedName>
        <fullName evidence="1">Uncharacterized protein</fullName>
    </submittedName>
</protein>
<comment type="caution">
    <text evidence="1">The sequence shown here is derived from an EMBL/GenBank/DDBJ whole genome shotgun (WGS) entry which is preliminary data.</text>
</comment>
<dbReference type="AlphaFoldDB" id="A0AAN9NXP6"/>
<sequence>MLFFVRFWTWFFVFPIFDKATYHNEKGNVVLWFFRDLVHLNEAQFILNTGMFQFCKTFVFSYVNLLLDLLSQLESLLIHGIYSFFSEYDNDIMLCFCHGPYQSLHSRALPSSFGSFSIWNVVNISTVADN</sequence>
<organism evidence="1 2">
    <name type="scientific">Psophocarpus tetragonolobus</name>
    <name type="common">Winged bean</name>
    <name type="synonym">Dolichos tetragonolobus</name>
    <dbReference type="NCBI Taxonomy" id="3891"/>
    <lineage>
        <taxon>Eukaryota</taxon>
        <taxon>Viridiplantae</taxon>
        <taxon>Streptophyta</taxon>
        <taxon>Embryophyta</taxon>
        <taxon>Tracheophyta</taxon>
        <taxon>Spermatophyta</taxon>
        <taxon>Magnoliopsida</taxon>
        <taxon>eudicotyledons</taxon>
        <taxon>Gunneridae</taxon>
        <taxon>Pentapetalae</taxon>
        <taxon>rosids</taxon>
        <taxon>fabids</taxon>
        <taxon>Fabales</taxon>
        <taxon>Fabaceae</taxon>
        <taxon>Papilionoideae</taxon>
        <taxon>50 kb inversion clade</taxon>
        <taxon>NPAAA clade</taxon>
        <taxon>indigoferoid/millettioid clade</taxon>
        <taxon>Phaseoleae</taxon>
        <taxon>Psophocarpus</taxon>
    </lineage>
</organism>
<dbReference type="Proteomes" id="UP001386955">
    <property type="component" value="Unassembled WGS sequence"/>
</dbReference>
<keyword evidence="2" id="KW-1185">Reference proteome</keyword>
<dbReference type="EMBL" id="JAYMYS010000009">
    <property type="protein sequence ID" value="KAK7381176.1"/>
    <property type="molecule type" value="Genomic_DNA"/>
</dbReference>
<name>A0AAN9NXP6_PSOTE</name>
<evidence type="ECO:0000313" key="2">
    <source>
        <dbReference type="Proteomes" id="UP001386955"/>
    </source>
</evidence>
<evidence type="ECO:0000313" key="1">
    <source>
        <dbReference type="EMBL" id="KAK7381176.1"/>
    </source>
</evidence>